<dbReference type="InterPro" id="IPR047324">
    <property type="entry name" value="LbH_gamma_CA-like"/>
</dbReference>
<dbReference type="InterPro" id="IPR050484">
    <property type="entry name" value="Transf_Hexapept/Carb_Anhydrase"/>
</dbReference>
<dbReference type="Proteomes" id="UP000092578">
    <property type="component" value="Unassembled WGS sequence"/>
</dbReference>
<dbReference type="Gene3D" id="2.160.10.10">
    <property type="entry name" value="Hexapeptide repeat proteins"/>
    <property type="match status" value="1"/>
</dbReference>
<comment type="caution">
    <text evidence="1">The sequence shown here is derived from an EMBL/GenBank/DDBJ whole genome shotgun (WGS) entry which is preliminary data.</text>
</comment>
<sequence>MLFKFKGDYPNVHSTAYIAPGAQLIGSVELMEDTSVWFNAVLRGDNEKIVIGKGSNVQDGAIVHVDPGYPVDVGEHVTIGHNVVLHGCTVADGALIGMGATVLNGAVSGKGALVAAGALVPEGKIIEPGCLVAGVPAKVIRKLTSEEVKNLKDGALHYIKNSVLYKEENIKEKENVLR</sequence>
<dbReference type="AlphaFoldDB" id="A0A1B9B6S8"/>
<accession>A0A1B9B6S8</accession>
<name>A0A1B9B6S8_9BACI</name>
<reference evidence="2" key="1">
    <citation type="submission" date="2016-05" db="EMBL/GenBank/DDBJ databases">
        <authorList>
            <person name="Liu B."/>
            <person name="Wang J."/>
            <person name="Zhu Y."/>
            <person name="Liu G."/>
            <person name="Chen Q."/>
            <person name="Chen Z."/>
            <person name="Lan J."/>
            <person name="Che J."/>
            <person name="Ge C."/>
            <person name="Shi H."/>
            <person name="Pan Z."/>
            <person name="Liu X."/>
        </authorList>
    </citation>
    <scope>NUCLEOTIDE SEQUENCE [LARGE SCALE GENOMIC DNA]</scope>
    <source>
        <strain evidence="2">FJAT-27215</strain>
    </source>
</reference>
<dbReference type="RefSeq" id="WP_065409781.1">
    <property type="nucleotide sequence ID" value="NZ_MAYT01000005.1"/>
</dbReference>
<organism evidence="1 2">
    <name type="scientific">Pseudobacillus wudalianchiensis</name>
    <dbReference type="NCBI Taxonomy" id="1743143"/>
    <lineage>
        <taxon>Bacteria</taxon>
        <taxon>Bacillati</taxon>
        <taxon>Bacillota</taxon>
        <taxon>Bacilli</taxon>
        <taxon>Bacillales</taxon>
        <taxon>Bacillaceae</taxon>
        <taxon>Pseudobacillus</taxon>
    </lineage>
</organism>
<proteinExistence type="predicted"/>
<dbReference type="PANTHER" id="PTHR13061">
    <property type="entry name" value="DYNACTIN SUBUNIT P25"/>
    <property type="match status" value="1"/>
</dbReference>
<gene>
    <name evidence="1" type="ORF">A8F95_19775</name>
</gene>
<dbReference type="EMBL" id="MAYT01000005">
    <property type="protein sequence ID" value="OCA91806.1"/>
    <property type="molecule type" value="Genomic_DNA"/>
</dbReference>
<keyword evidence="2" id="KW-1185">Reference proteome</keyword>
<dbReference type="CDD" id="cd04645">
    <property type="entry name" value="LbH_gamma_CA_like"/>
    <property type="match status" value="1"/>
</dbReference>
<dbReference type="InterPro" id="IPR011004">
    <property type="entry name" value="Trimer_LpxA-like_sf"/>
</dbReference>
<evidence type="ECO:0000313" key="2">
    <source>
        <dbReference type="Proteomes" id="UP000092578"/>
    </source>
</evidence>
<evidence type="ECO:0000313" key="1">
    <source>
        <dbReference type="EMBL" id="OCA91806.1"/>
    </source>
</evidence>
<dbReference type="PANTHER" id="PTHR13061:SF29">
    <property type="entry name" value="GAMMA CARBONIC ANHYDRASE-LIKE 1, MITOCHONDRIAL-RELATED"/>
    <property type="match status" value="1"/>
</dbReference>
<protein>
    <submittedName>
        <fullName evidence="1">Gamma carbonic anhydrase family protein</fullName>
    </submittedName>
</protein>
<dbReference type="SUPFAM" id="SSF51161">
    <property type="entry name" value="Trimeric LpxA-like enzymes"/>
    <property type="match status" value="1"/>
</dbReference>